<feature type="domain" description="PARP catalytic" evidence="6">
    <location>
        <begin position="106"/>
        <end position="309"/>
    </location>
</feature>
<evidence type="ECO:0000313" key="8">
    <source>
        <dbReference type="Proteomes" id="UP000694620"/>
    </source>
</evidence>
<dbReference type="GO" id="GO:1990404">
    <property type="term" value="F:NAD+-protein mono-ADP-ribosyltransferase activity"/>
    <property type="evidence" value="ECO:0007669"/>
    <property type="project" value="TreeGrafter"/>
</dbReference>
<dbReference type="PROSITE" id="PS51059">
    <property type="entry name" value="PARP_CATALYTIC"/>
    <property type="match status" value="1"/>
</dbReference>
<dbReference type="SUPFAM" id="SSF117839">
    <property type="entry name" value="WWE domain"/>
    <property type="match status" value="1"/>
</dbReference>
<dbReference type="InterPro" id="IPR004170">
    <property type="entry name" value="WWE_dom"/>
</dbReference>
<dbReference type="InterPro" id="IPR012317">
    <property type="entry name" value="Poly(ADP-ribose)pol_cat_dom"/>
</dbReference>
<evidence type="ECO:0000313" key="7">
    <source>
        <dbReference type="Ensembl" id="ENSECRP00000032870.1"/>
    </source>
</evidence>
<keyword evidence="4" id="KW-0328">Glycosyltransferase</keyword>
<feature type="domain" description="WWE" evidence="5">
    <location>
        <begin position="6"/>
        <end position="89"/>
    </location>
</feature>
<dbReference type="SUPFAM" id="SSF56399">
    <property type="entry name" value="ADP-ribosylation"/>
    <property type="match status" value="1"/>
</dbReference>
<reference evidence="7" key="2">
    <citation type="submission" date="2025-09" db="UniProtKB">
        <authorList>
            <consortium name="Ensembl"/>
        </authorList>
    </citation>
    <scope>IDENTIFICATION</scope>
</reference>
<dbReference type="EC" id="2.4.2.-" evidence="4"/>
<dbReference type="CDD" id="cd01439">
    <property type="entry name" value="TCCD_inducible_PARP_like"/>
    <property type="match status" value="1"/>
</dbReference>
<proteinExistence type="inferred from homology"/>
<dbReference type="Proteomes" id="UP000694620">
    <property type="component" value="Unassembled WGS sequence"/>
</dbReference>
<dbReference type="GO" id="GO:0005634">
    <property type="term" value="C:nucleus"/>
    <property type="evidence" value="ECO:0007669"/>
    <property type="project" value="UniProtKB-SubCell"/>
</dbReference>
<dbReference type="AlphaFoldDB" id="A0A8C4TL80"/>
<keyword evidence="2" id="KW-0539">Nucleus</keyword>
<organism evidence="7 8">
    <name type="scientific">Erpetoichthys calabaricus</name>
    <name type="common">Rope fish</name>
    <name type="synonym">Calamoichthys calabaricus</name>
    <dbReference type="NCBI Taxonomy" id="27687"/>
    <lineage>
        <taxon>Eukaryota</taxon>
        <taxon>Metazoa</taxon>
        <taxon>Chordata</taxon>
        <taxon>Craniata</taxon>
        <taxon>Vertebrata</taxon>
        <taxon>Euteleostomi</taxon>
        <taxon>Actinopterygii</taxon>
        <taxon>Polypteriformes</taxon>
        <taxon>Polypteridae</taxon>
        <taxon>Erpetoichthys</taxon>
    </lineage>
</organism>
<gene>
    <name evidence="7" type="primary">LOC114642532</name>
</gene>
<dbReference type="InterPro" id="IPR037197">
    <property type="entry name" value="WWE_dom_sf"/>
</dbReference>
<dbReference type="Gene3D" id="3.90.228.10">
    <property type="match status" value="1"/>
</dbReference>
<evidence type="ECO:0000259" key="6">
    <source>
        <dbReference type="PROSITE" id="PS51059"/>
    </source>
</evidence>
<keyword evidence="8" id="KW-1185">Reference proteome</keyword>
<keyword evidence="4" id="KW-0808">Transferase</keyword>
<sequence length="309" mass="36131">MDVCNSQVENMDTSDVPWCWFYLAECGVWHMFDNESSHQLMISHKIEEHYRNNGGGTIILFANQCEYSLNLSEMKLTNKTTGRQCSVKRAPYRLTTFRYICDNVSIPVPSHWENVTDEPYQLVPLHPSTHEFHEVCNFLRKTSNESVKEIARIQNTYLWECFCRKKRQMCKLKRVIDIEEMKLFHGTSLNNLRDICFLNFDPRLHGSNGTLFGKGTYFARDASYASKYCKNTLQNVMSPHGGWYQPRIVFLARVLVGDYTTGRQDFVRPPEKQHTPIILYDSCVNNVKHPNIYVIFDSSQIYPEYVISF</sequence>
<comment type="subcellular location">
    <subcellularLocation>
        <location evidence="1">Nucleus</location>
    </subcellularLocation>
</comment>
<protein>
    <recommendedName>
        <fullName evidence="4">Poly [ADP-ribose] polymerase</fullName>
        <shortName evidence="4">PARP</shortName>
        <ecNumber evidence="4">2.4.2.-</ecNumber>
    </recommendedName>
</protein>
<evidence type="ECO:0000256" key="2">
    <source>
        <dbReference type="ARBA" id="ARBA00023242"/>
    </source>
</evidence>
<evidence type="ECO:0000256" key="4">
    <source>
        <dbReference type="RuleBase" id="RU362114"/>
    </source>
</evidence>
<keyword evidence="4" id="KW-0520">NAD</keyword>
<evidence type="ECO:0000256" key="1">
    <source>
        <dbReference type="ARBA" id="ARBA00004123"/>
    </source>
</evidence>
<evidence type="ECO:0000259" key="5">
    <source>
        <dbReference type="PROSITE" id="PS50918"/>
    </source>
</evidence>
<dbReference type="GO" id="GO:0003950">
    <property type="term" value="F:NAD+ poly-ADP-ribosyltransferase activity"/>
    <property type="evidence" value="ECO:0007669"/>
    <property type="project" value="UniProtKB-UniRule"/>
</dbReference>
<dbReference type="Gene3D" id="3.30.720.50">
    <property type="match status" value="1"/>
</dbReference>
<comment type="similarity">
    <text evidence="3">Belongs to the ARTD/PARP family.</text>
</comment>
<dbReference type="InterPro" id="IPR051712">
    <property type="entry name" value="ARTD-AVP"/>
</dbReference>
<reference evidence="7" key="1">
    <citation type="submission" date="2025-08" db="UniProtKB">
        <authorList>
            <consortium name="Ensembl"/>
        </authorList>
    </citation>
    <scope>IDENTIFICATION</scope>
</reference>
<accession>A0A8C4TL80</accession>
<dbReference type="Pfam" id="PF00644">
    <property type="entry name" value="PARP"/>
    <property type="match status" value="1"/>
</dbReference>
<name>A0A8C4TL80_ERPCA</name>
<dbReference type="PANTHER" id="PTHR45740">
    <property type="entry name" value="POLY [ADP-RIBOSE] POLYMERASE"/>
    <property type="match status" value="1"/>
</dbReference>
<dbReference type="Ensembl" id="ENSECRT00000033593.1">
    <property type="protein sequence ID" value="ENSECRP00000032870.1"/>
    <property type="gene ID" value="ENSECRG00000022270.1"/>
</dbReference>
<dbReference type="Pfam" id="PF02825">
    <property type="entry name" value="WWE"/>
    <property type="match status" value="1"/>
</dbReference>
<evidence type="ECO:0000256" key="3">
    <source>
        <dbReference type="ARBA" id="ARBA00024347"/>
    </source>
</evidence>
<dbReference type="GeneTree" id="ENSGT00940000156857"/>
<dbReference type="PANTHER" id="PTHR45740:SF4">
    <property type="entry name" value="PROTEIN MONO-ADP-RIBOSYLTRANSFERASE PARP11"/>
    <property type="match status" value="1"/>
</dbReference>
<dbReference type="PROSITE" id="PS50918">
    <property type="entry name" value="WWE"/>
    <property type="match status" value="1"/>
</dbReference>